<accession>A0A2P2FF02</accession>
<reference evidence="1 2" key="1">
    <citation type="journal article" date="2014" name="Genome Announc.">
        <title>Draft Genome Sequence of Amycolatopsis lurida NRRL 2430, Producer of the Glycopeptide Family Antibiotic Ristocetin.</title>
        <authorList>
            <person name="Kwun M.J."/>
            <person name="Hong H.J."/>
        </authorList>
    </citation>
    <scope>NUCLEOTIDE SEQUENCE [LARGE SCALE GENOMIC DNA]</scope>
    <source>
        <strain evidence="1 2">NRRL 2430</strain>
    </source>
</reference>
<sequence>MVNNTDNELLLTLHDHPQSRRTTWYSYRNQSLFLLDGVEVQLSYAILPAGGEVTFEWIDRRSSAEWITIYNLGTRYRDWTSSPVPPIPAWRRYVRALVTLDIEVFTSRAIARSGFYVVCDSRADERVATIWHAEVVATPVTLAGRNFDTNELEYETNPRTVTGPIDDDTIRYRVTYDSTLALLKTPKKRYLHGRF</sequence>
<dbReference type="Proteomes" id="UP000256220">
    <property type="component" value="Unassembled WGS sequence"/>
</dbReference>
<dbReference type="RefSeq" id="WP_034324656.1">
    <property type="nucleotide sequence ID" value="NZ_JFBM01000078.1"/>
</dbReference>
<dbReference type="AlphaFoldDB" id="A0A2P2FF02"/>
<organism evidence="1 2">
    <name type="scientific">Amycolatopsis lurida NRRL 2430</name>
    <dbReference type="NCBI Taxonomy" id="1460371"/>
    <lineage>
        <taxon>Bacteria</taxon>
        <taxon>Bacillati</taxon>
        <taxon>Actinomycetota</taxon>
        <taxon>Actinomycetes</taxon>
        <taxon>Pseudonocardiales</taxon>
        <taxon>Pseudonocardiaceae</taxon>
        <taxon>Amycolatopsis</taxon>
    </lineage>
</organism>
<comment type="caution">
    <text evidence="1">The sequence shown here is derived from an EMBL/GenBank/DDBJ whole genome shotgun (WGS) entry which is preliminary data.</text>
</comment>
<name>A0A2P2FF02_AMYLU</name>
<keyword evidence="2" id="KW-1185">Reference proteome</keyword>
<protein>
    <submittedName>
        <fullName evidence="1">Uncharacterized protein</fullName>
    </submittedName>
</protein>
<gene>
    <name evidence="1" type="ORF">BB31_42225</name>
</gene>
<dbReference type="EMBL" id="JFBM01000078">
    <property type="protein sequence ID" value="KFU75298.1"/>
    <property type="molecule type" value="Genomic_DNA"/>
</dbReference>
<proteinExistence type="predicted"/>
<evidence type="ECO:0000313" key="2">
    <source>
        <dbReference type="Proteomes" id="UP000256220"/>
    </source>
</evidence>
<evidence type="ECO:0000313" key="1">
    <source>
        <dbReference type="EMBL" id="KFU75298.1"/>
    </source>
</evidence>